<protein>
    <submittedName>
        <fullName evidence="2">Uncharacterized protein</fullName>
    </submittedName>
</protein>
<evidence type="ECO:0000256" key="1">
    <source>
        <dbReference type="SAM" id="MobiDB-lite"/>
    </source>
</evidence>
<dbReference type="EMBL" id="FQWV01000001">
    <property type="protein sequence ID" value="SHG44444.1"/>
    <property type="molecule type" value="Genomic_DNA"/>
</dbReference>
<evidence type="ECO:0000313" key="3">
    <source>
        <dbReference type="Proteomes" id="UP000184357"/>
    </source>
</evidence>
<proteinExistence type="predicted"/>
<accession>A0A1M5JV72</accession>
<sequence>MSRTKLAAIALAALLAVTGVAAAAPGNAPADAGANGTDAGQAGPPSNLPGPVPDFVSDIHDTIRSFLDGGIDNLGEAVSDIAGGENAENADEESADATSTATPA</sequence>
<feature type="region of interest" description="Disordered" evidence="1">
    <location>
        <begin position="25"/>
        <end position="54"/>
    </location>
</feature>
<keyword evidence="3" id="KW-1185">Reference proteome</keyword>
<dbReference type="Proteomes" id="UP000184357">
    <property type="component" value="Unassembled WGS sequence"/>
</dbReference>
<feature type="region of interest" description="Disordered" evidence="1">
    <location>
        <begin position="77"/>
        <end position="104"/>
    </location>
</feature>
<feature type="compositionally biased region" description="Low complexity" evidence="1">
    <location>
        <begin position="25"/>
        <end position="43"/>
    </location>
</feature>
<name>A0A1M5JV72_9EURY</name>
<gene>
    <name evidence="2" type="ORF">SAMN05443636_0278</name>
</gene>
<dbReference type="AlphaFoldDB" id="A0A1M5JV72"/>
<evidence type="ECO:0000313" key="2">
    <source>
        <dbReference type="EMBL" id="SHG44444.1"/>
    </source>
</evidence>
<reference evidence="2 3" key="1">
    <citation type="submission" date="2016-11" db="EMBL/GenBank/DDBJ databases">
        <authorList>
            <person name="Jaros S."/>
            <person name="Januszkiewicz K."/>
            <person name="Wedrychowicz H."/>
        </authorList>
    </citation>
    <scope>NUCLEOTIDE SEQUENCE [LARGE SCALE GENOMIC DNA]</scope>
    <source>
        <strain evidence="2 3">DSM 9297</strain>
    </source>
</reference>
<dbReference type="RefSeq" id="WP_073306618.1">
    <property type="nucleotide sequence ID" value="NZ_FQWV01000001.1"/>
</dbReference>
<organism evidence="2 3">
    <name type="scientific">Halobaculum gomorrense</name>
    <dbReference type="NCBI Taxonomy" id="43928"/>
    <lineage>
        <taxon>Archaea</taxon>
        <taxon>Methanobacteriati</taxon>
        <taxon>Methanobacteriota</taxon>
        <taxon>Stenosarchaea group</taxon>
        <taxon>Halobacteria</taxon>
        <taxon>Halobacteriales</taxon>
        <taxon>Haloferacaceae</taxon>
        <taxon>Halobaculum</taxon>
    </lineage>
</organism>